<dbReference type="PANTHER" id="PTHR22619:SF1">
    <property type="entry name" value="ZINC FINGER SWIM DOMAIN-CONTAINING PROTEIN 8"/>
    <property type="match status" value="1"/>
</dbReference>
<proteinExistence type="predicted"/>
<sequence length="1564" mass="173938">MNYFYALADQLRDQSQLRVQTQLRDQSKLCDQTQLRVQSQLRDQSQLRVLSQLRNQTQLRDQSRLRVQKEKTPENQLPAGPATVQQQVQASGTRQPGRAGKDVLLGRPQLLQHGYSRLQRRLRKQTFILTRCAVYKNYLKIIEERQGLQRQGRDSVKSRSRRRSFLVPLSYSEFHQPHLPECGGVQQSSNPCQSFPLLSGLGNLPSFGNLPSLPNLPSVGSIGNEIIHVIAPGSSSGSSSSSSSSGSNGGGLGGGGSNGGGSNGGDGDNEDYDYSDGGSSDNNSNRIKKRRKPAQSTSSSLLSNIRPVIERPDRYVDYYSGTLTEIAVVPDAFELCDDEFEDSDRFEEDSLCSWSTEAESVCNNWRGWKRPTGSSNLFNGKKTSTEVNRLPQLCELAARCVASHIPFELVEHVYPPVPEQLQLRIAYWSFPDNEEDIRLYSCLANSSSDEFLRGEQMFRARAVKEPLQIGFHLSATVCHPAQYSQRGQYNVAITFDRRRITSCNCTCNSSAYWCSHIVAVCLHRIHLPNQVCLRAPVSESLSRLHRDQLQKFAQYLISELPQQILPTAQRILDELLSSQPSAINSVCGAPDPTAGASVNEQTSWYLDEKTLHDNIRKILIKFCVPAPIVFSDVNYLSTTAPPAAAEWTSLLRPLRGREPEGMWNLLSIVREMFRRNDRNALPLLQIITDECLACEQIMVWWFNTKVALHVGVSGGGRHSSVNSHGAQHACASLCDEVVILWRLAALNPALSSQERTTFKNHFSEWHMKIIEKVEKNRNIHSSTSGYQAERLTKNLSTSIDVFSGFKPAIAACQMDWDDYPIPGVTYQGGASWLSQPITCFKNSDSKTESTVNQQINPISHQLSVMASDTLAKCGFLCTVLAENAEHYHLAFRVGLFGLEMARPPATTKPLEVKLFNQESELVNLLKRIPLGEPEFNIIRDRAELLRTNQFKTRGDALLPITLASYILDALTLPVRESKLQLLMSHLRRPGDEKLGFEAATAALGLKANVSEADHPLLCEGTRRQRFKAKRIYPSIPNQPSEAGAHFMFELAKTVLVKAGGNSATSLFTQASTSQNHHGPHRALHMCAFQLGLYALGLHNCVVPNWLSRTYSSHVSWISGQAMEIGAQAIMFLQDTWEGHLTPPEAATMADRASRGSDRNMVAAAAELALSCLPHAHALNPNEIQRAILQCKEQSDRMLEYSCLTVEGAAKRGGVYPDVLFQVARYWYDLYVRNTPAEHYPIEEPFPPPGSSLAAGIIAPEMAPAPPPPQQGQVEQHGAAAAAGSPMLTWVEANGAPAGAQAVPGGPAGAQGGPPQYAPPPIAVPLPLFALQPRRYHPSPSTGLTHHQIIQPQMYTIQTPTFQYYPHPPTQAFYQGPRSQPRTQYQLRYLLAAYRVGMLAMETIARRAHDDRPNAKYARNPPYGDDVKWLVRIAEKLGTQYLQQFCVCVVNSVVSPFILHDVALEAAHYLARNNPALILQHLRTTLTPLVQKCQQMYIQCLHQKLYHLSSAEHDEFINIVLSARAAFHITPEGAQQFKEWLQSIRRSKSCKKELWSQIMQASNGK</sequence>
<dbReference type="PROSITE" id="PS50966">
    <property type="entry name" value="ZF_SWIM"/>
    <property type="match status" value="1"/>
</dbReference>
<protein>
    <recommendedName>
        <fullName evidence="6">SWIM-type domain-containing protein</fullName>
    </recommendedName>
</protein>
<feature type="compositionally biased region" description="Gly residues" evidence="5">
    <location>
        <begin position="247"/>
        <end position="266"/>
    </location>
</feature>
<keyword evidence="2 4" id="KW-0863">Zinc-finger</keyword>
<evidence type="ECO:0000313" key="7">
    <source>
        <dbReference type="EMBL" id="CAB0008630.1"/>
    </source>
</evidence>
<feature type="compositionally biased region" description="Low complexity" evidence="5">
    <location>
        <begin position="233"/>
        <end position="246"/>
    </location>
</feature>
<accession>A0A6H5H4P0</accession>
<evidence type="ECO:0000259" key="6">
    <source>
        <dbReference type="PROSITE" id="PS50966"/>
    </source>
</evidence>
<reference evidence="7 8" key="1">
    <citation type="submission" date="2020-02" db="EMBL/GenBank/DDBJ databases">
        <authorList>
            <person name="Ferguson B K."/>
        </authorList>
    </citation>
    <scope>NUCLEOTIDE SEQUENCE [LARGE SCALE GENOMIC DNA]</scope>
</reference>
<dbReference type="InterPro" id="IPR048370">
    <property type="entry name" value="ZSWIM4-8_C"/>
</dbReference>
<feature type="compositionally biased region" description="Polar residues" evidence="5">
    <location>
        <begin position="83"/>
        <end position="94"/>
    </location>
</feature>
<keyword evidence="1" id="KW-0479">Metal-binding</keyword>
<dbReference type="Pfam" id="PF04434">
    <property type="entry name" value="SWIM"/>
    <property type="match status" value="1"/>
</dbReference>
<feature type="compositionally biased region" description="Basic and acidic residues" evidence="5">
    <location>
        <begin position="61"/>
        <end position="73"/>
    </location>
</feature>
<feature type="compositionally biased region" description="Polar residues" evidence="5">
    <location>
        <begin position="294"/>
        <end position="303"/>
    </location>
</feature>
<evidence type="ECO:0000313" key="8">
    <source>
        <dbReference type="Proteomes" id="UP000479000"/>
    </source>
</evidence>
<evidence type="ECO:0000256" key="5">
    <source>
        <dbReference type="SAM" id="MobiDB-lite"/>
    </source>
</evidence>
<dbReference type="Pfam" id="PF25572">
    <property type="entry name" value="TPR_ZSWIM8"/>
    <property type="match status" value="1"/>
</dbReference>
<dbReference type="InterPro" id="IPR007527">
    <property type="entry name" value="Znf_SWIM"/>
</dbReference>
<dbReference type="OrthoDB" id="10013584at2759"/>
<evidence type="ECO:0000256" key="3">
    <source>
        <dbReference type="ARBA" id="ARBA00022833"/>
    </source>
</evidence>
<gene>
    <name evidence="7" type="ORF">NTEN_LOCUS13876</name>
</gene>
<dbReference type="GO" id="GO:0008270">
    <property type="term" value="F:zinc ion binding"/>
    <property type="evidence" value="ECO:0007669"/>
    <property type="project" value="UniProtKB-KW"/>
</dbReference>
<dbReference type="Pfam" id="PF21055">
    <property type="entry name" value="ZSWIM4-8_C"/>
    <property type="match status" value="1"/>
</dbReference>
<name>A0A6H5H4P0_9HEMI</name>
<organism evidence="7 8">
    <name type="scientific">Nesidiocoris tenuis</name>
    <dbReference type="NCBI Taxonomy" id="355587"/>
    <lineage>
        <taxon>Eukaryota</taxon>
        <taxon>Metazoa</taxon>
        <taxon>Ecdysozoa</taxon>
        <taxon>Arthropoda</taxon>
        <taxon>Hexapoda</taxon>
        <taxon>Insecta</taxon>
        <taxon>Pterygota</taxon>
        <taxon>Neoptera</taxon>
        <taxon>Paraneoptera</taxon>
        <taxon>Hemiptera</taxon>
        <taxon>Heteroptera</taxon>
        <taxon>Panheteroptera</taxon>
        <taxon>Cimicomorpha</taxon>
        <taxon>Miridae</taxon>
        <taxon>Dicyphina</taxon>
        <taxon>Nesidiocoris</taxon>
    </lineage>
</organism>
<dbReference type="EMBL" id="CADCXU010020500">
    <property type="protein sequence ID" value="CAB0008630.1"/>
    <property type="molecule type" value="Genomic_DNA"/>
</dbReference>
<evidence type="ECO:0000256" key="4">
    <source>
        <dbReference type="PROSITE-ProRule" id="PRU00325"/>
    </source>
</evidence>
<feature type="domain" description="SWIM-type" evidence="6">
    <location>
        <begin position="489"/>
        <end position="525"/>
    </location>
</feature>
<feature type="region of interest" description="Disordered" evidence="5">
    <location>
        <begin position="233"/>
        <end position="305"/>
    </location>
</feature>
<dbReference type="PANTHER" id="PTHR22619">
    <property type="entry name" value="ZINC FINGER SWIM DOMAIN CONTAINING PROTEIN 4, 5, 6"/>
    <property type="match status" value="1"/>
</dbReference>
<keyword evidence="3" id="KW-0862">Zinc</keyword>
<evidence type="ECO:0000256" key="1">
    <source>
        <dbReference type="ARBA" id="ARBA00022723"/>
    </source>
</evidence>
<dbReference type="InterPro" id="IPR057945">
    <property type="entry name" value="TPR_ZSWIM8"/>
</dbReference>
<feature type="compositionally biased region" description="Low complexity" evidence="5">
    <location>
        <begin position="275"/>
        <end position="285"/>
    </location>
</feature>
<evidence type="ECO:0000256" key="2">
    <source>
        <dbReference type="ARBA" id="ARBA00022771"/>
    </source>
</evidence>
<dbReference type="GO" id="GO:0031462">
    <property type="term" value="C:Cul2-RING ubiquitin ligase complex"/>
    <property type="evidence" value="ECO:0007669"/>
    <property type="project" value="TreeGrafter"/>
</dbReference>
<feature type="region of interest" description="Disordered" evidence="5">
    <location>
        <begin position="60"/>
        <end position="101"/>
    </location>
</feature>
<dbReference type="Proteomes" id="UP000479000">
    <property type="component" value="Unassembled WGS sequence"/>
</dbReference>
<keyword evidence="8" id="KW-1185">Reference proteome</keyword>